<dbReference type="Proteomes" id="UP000074119">
    <property type="component" value="Chromosome"/>
</dbReference>
<proteinExistence type="predicted"/>
<dbReference type="InterPro" id="IPR025833">
    <property type="entry name" value="GDYXXLXY"/>
</dbReference>
<dbReference type="AlphaFoldDB" id="A0A127M3A4"/>
<dbReference type="RefSeq" id="WP_008246450.1">
    <property type="nucleotide sequence ID" value="NZ_CP014544.1"/>
</dbReference>
<dbReference type="KEGG" id="zal:AZF00_05045"/>
<accession>A0A127M3A4</accession>
<reference evidence="1 2" key="1">
    <citation type="submission" date="2015-12" db="EMBL/GenBank/DDBJ databases">
        <authorList>
            <person name="Shamseldin A."/>
            <person name="Moawad H."/>
            <person name="Abd El-Rahim W.M."/>
            <person name="Sadowsky M.J."/>
        </authorList>
    </citation>
    <scope>NUCLEOTIDE SEQUENCE [LARGE SCALE GENOMIC DNA]</scope>
    <source>
        <strain evidence="1 2">SM2</strain>
    </source>
</reference>
<dbReference type="STRING" id="1470434.AZF00_05045"/>
<evidence type="ECO:0000313" key="1">
    <source>
        <dbReference type="EMBL" id="AMO67700.1"/>
    </source>
</evidence>
<dbReference type="EMBL" id="CP014544">
    <property type="protein sequence ID" value="AMO67700.1"/>
    <property type="molecule type" value="Genomic_DNA"/>
</dbReference>
<dbReference type="Pfam" id="PF14345">
    <property type="entry name" value="GDYXXLXY"/>
    <property type="match status" value="1"/>
</dbReference>
<organism evidence="1 2">
    <name type="scientific">Zhongshania aliphaticivorans</name>
    <dbReference type="NCBI Taxonomy" id="1470434"/>
    <lineage>
        <taxon>Bacteria</taxon>
        <taxon>Pseudomonadati</taxon>
        <taxon>Pseudomonadota</taxon>
        <taxon>Gammaproteobacteria</taxon>
        <taxon>Cellvibrionales</taxon>
        <taxon>Spongiibacteraceae</taxon>
        <taxon>Zhongshania</taxon>
    </lineage>
</organism>
<sequence length="338" mass="36795">MRKGLIVALVLSQLGVLGYLAGQREWVRQRGEQIYLRTAPVDPRDPMRGDYVRLSYGLNSVDLAQYRGKTAGTALSRGTAVYALLKAGPDDVYELDYLSDSAPPSGLYLRGRVSREVLGGQIPVSYGIEQYFVEQGSGEAIELRRGDREGVQIPMEVAVAVGSNGLGVLSAYRWSRLGIGFEQINPTTTALSNTLNWDSATIAQRSPVLVVSLQNVSDTELKIADNDKHCGFSLQSLGDTGRSLSQADKSCSPYVLREADMINLAPGEVYRVELNMGLPRWYVTERGSSTSSAIVVSAANERFRLVYQAPSVLPGMDVPLLWRGSLASPAFSVRGRVD</sequence>
<evidence type="ECO:0008006" key="3">
    <source>
        <dbReference type="Google" id="ProtNLM"/>
    </source>
</evidence>
<protein>
    <recommendedName>
        <fullName evidence="3">GDYXXLXY domain-containing protein</fullName>
    </recommendedName>
</protein>
<name>A0A127M3A4_9GAMM</name>
<evidence type="ECO:0000313" key="2">
    <source>
        <dbReference type="Proteomes" id="UP000074119"/>
    </source>
</evidence>
<gene>
    <name evidence="1" type="ORF">AZF00_05045</name>
</gene>